<dbReference type="RefSeq" id="WP_110396773.1">
    <property type="nucleotide sequence ID" value="NZ_JADIJL010000019.1"/>
</dbReference>
<dbReference type="OrthoDB" id="9759601at2"/>
<gene>
    <name evidence="1" type="ORF">DFR56_11553</name>
</gene>
<name>A0A2V3VPW7_9BACI</name>
<evidence type="ECO:0000313" key="1">
    <source>
        <dbReference type="EMBL" id="PXW83580.1"/>
    </source>
</evidence>
<evidence type="ECO:0000313" key="2">
    <source>
        <dbReference type="Proteomes" id="UP000247978"/>
    </source>
</evidence>
<dbReference type="Proteomes" id="UP000247978">
    <property type="component" value="Unassembled WGS sequence"/>
</dbReference>
<dbReference type="CDD" id="cd00077">
    <property type="entry name" value="HDc"/>
    <property type="match status" value="1"/>
</dbReference>
<dbReference type="AlphaFoldDB" id="A0A2V3VPW7"/>
<dbReference type="Pfam" id="PF13487">
    <property type="entry name" value="HD_5"/>
    <property type="match status" value="1"/>
</dbReference>
<proteinExistence type="predicted"/>
<dbReference type="Gene3D" id="1.10.3210.10">
    <property type="entry name" value="Hypothetical protein af1432"/>
    <property type="match status" value="1"/>
</dbReference>
<protein>
    <submittedName>
        <fullName evidence="1">HD-GYP domain-containing protein (C-di-GMP phosphodiesterase class II)</fullName>
    </submittedName>
</protein>
<organism evidence="1 2">
    <name type="scientific">Pseudogracilibacillus auburnensis</name>
    <dbReference type="NCBI Taxonomy" id="1494959"/>
    <lineage>
        <taxon>Bacteria</taxon>
        <taxon>Bacillati</taxon>
        <taxon>Bacillota</taxon>
        <taxon>Bacilli</taxon>
        <taxon>Bacillales</taxon>
        <taxon>Bacillaceae</taxon>
        <taxon>Pseudogracilibacillus</taxon>
    </lineage>
</organism>
<sequence>MEIATKRLTPGMKLDQDVIGKSGKPIIAKHTELTEMHIEFIEKFLIETVSVTPLFKSEKENTDVAIPIQKQRSQLLADEYETAVMEYKKLFATWENSMPVEMYSVRKICISLFEHAIDYSFEAIMHVTKNHENLFYKSVAISLLSIVLAKKLKYQKKDWLQIGFAALLSDCGMAKLNASTVTNNIKEMELHPIYSYKMVENVPTLTKQAKMGILQHHEFLDGSGYPAKSDESKIHPYARMIAVSEFFYHHYSDDKSKIIQLMREASGKLDRTMTNILLNELHGVS</sequence>
<dbReference type="PANTHER" id="PTHR43155:SF2">
    <property type="entry name" value="CYCLIC DI-GMP PHOSPHODIESTERASE PA4108"/>
    <property type="match status" value="1"/>
</dbReference>
<reference evidence="1 2" key="1">
    <citation type="submission" date="2018-05" db="EMBL/GenBank/DDBJ databases">
        <title>Genomic Encyclopedia of Type Strains, Phase IV (KMG-IV): sequencing the most valuable type-strain genomes for metagenomic binning, comparative biology and taxonomic classification.</title>
        <authorList>
            <person name="Goeker M."/>
        </authorList>
    </citation>
    <scope>NUCLEOTIDE SEQUENCE [LARGE SCALE GENOMIC DNA]</scope>
    <source>
        <strain evidence="1 2">DSM 28556</strain>
    </source>
</reference>
<comment type="caution">
    <text evidence="1">The sequence shown here is derived from an EMBL/GenBank/DDBJ whole genome shotgun (WGS) entry which is preliminary data.</text>
</comment>
<dbReference type="InterPro" id="IPR003607">
    <property type="entry name" value="HD/PDEase_dom"/>
</dbReference>
<dbReference type="SUPFAM" id="SSF109604">
    <property type="entry name" value="HD-domain/PDEase-like"/>
    <property type="match status" value="1"/>
</dbReference>
<dbReference type="PANTHER" id="PTHR43155">
    <property type="entry name" value="CYCLIC DI-GMP PHOSPHODIESTERASE PA4108-RELATED"/>
    <property type="match status" value="1"/>
</dbReference>
<keyword evidence="2" id="KW-1185">Reference proteome</keyword>
<accession>A0A2V3VPW7</accession>
<dbReference type="EMBL" id="QJJQ01000015">
    <property type="protein sequence ID" value="PXW83580.1"/>
    <property type="molecule type" value="Genomic_DNA"/>
</dbReference>